<reference evidence="1 2" key="1">
    <citation type="submission" date="2016-07" db="EMBL/GenBank/DDBJ databases">
        <title>Genome of Pelobium manganitolerans.</title>
        <authorList>
            <person name="Wu S."/>
            <person name="Wang G."/>
        </authorList>
    </citation>
    <scope>NUCLEOTIDE SEQUENCE [LARGE SCALE GENOMIC DNA]</scope>
    <source>
        <strain evidence="1 2">YS-25</strain>
    </source>
</reference>
<evidence type="ECO:0000313" key="2">
    <source>
        <dbReference type="Proteomes" id="UP000283433"/>
    </source>
</evidence>
<dbReference type="AlphaFoldDB" id="A0A419S3D9"/>
<evidence type="ECO:0000313" key="1">
    <source>
        <dbReference type="EMBL" id="RKD13808.1"/>
    </source>
</evidence>
<dbReference type="RefSeq" id="WP_120182720.1">
    <property type="nucleotide sequence ID" value="NZ_MBTA01000027.1"/>
</dbReference>
<dbReference type="Proteomes" id="UP000283433">
    <property type="component" value="Unassembled WGS sequence"/>
</dbReference>
<protein>
    <recommendedName>
        <fullName evidence="3">DUF3828 domain-containing protein</fullName>
    </recommendedName>
</protein>
<keyword evidence="2" id="KW-1185">Reference proteome</keyword>
<gene>
    <name evidence="1" type="ORF">BCY91_09620</name>
</gene>
<accession>A0A419S3D9</accession>
<comment type="caution">
    <text evidence="1">The sequence shown here is derived from an EMBL/GenBank/DDBJ whole genome shotgun (WGS) entry which is preliminary data.</text>
</comment>
<organism evidence="1 2">
    <name type="scientific">Pelobium manganitolerans</name>
    <dbReference type="NCBI Taxonomy" id="1842495"/>
    <lineage>
        <taxon>Bacteria</taxon>
        <taxon>Pseudomonadati</taxon>
        <taxon>Bacteroidota</taxon>
        <taxon>Sphingobacteriia</taxon>
        <taxon>Sphingobacteriales</taxon>
        <taxon>Sphingobacteriaceae</taxon>
        <taxon>Pelobium</taxon>
    </lineage>
</organism>
<evidence type="ECO:0008006" key="3">
    <source>
        <dbReference type="Google" id="ProtNLM"/>
    </source>
</evidence>
<proteinExistence type="predicted"/>
<dbReference type="Gene3D" id="3.10.450.50">
    <property type="match status" value="1"/>
</dbReference>
<dbReference type="OrthoDB" id="893601at2"/>
<dbReference type="EMBL" id="MBTA01000027">
    <property type="protein sequence ID" value="RKD13808.1"/>
    <property type="molecule type" value="Genomic_DNA"/>
</dbReference>
<name>A0A419S3D9_9SPHI</name>
<sequence>MKHILILTLIFCASCGQSTDTKVSTGKNVVQSTEVGQEKLIENALAFINSYVDNCNKTKESVGVVEFTNSNKLTAQSFRKELKKIMDEAYKLDPEMGLEADPIFDAQDYPDKGFELDSFDERTNYVVVKGKDWPDFKLTMKMINNKNNWLVDGCGIINIPNDKRSER</sequence>